<accession>A0ACB7TJB3</accession>
<keyword evidence="2" id="KW-1185">Reference proteome</keyword>
<protein>
    <submittedName>
        <fullName evidence="1">Uncharacterized protein</fullName>
    </submittedName>
</protein>
<evidence type="ECO:0000313" key="1">
    <source>
        <dbReference type="EMBL" id="KAH6945457.1"/>
    </source>
</evidence>
<organism evidence="1 2">
    <name type="scientific">Hyalomma asiaticum</name>
    <name type="common">Tick</name>
    <dbReference type="NCBI Taxonomy" id="266040"/>
    <lineage>
        <taxon>Eukaryota</taxon>
        <taxon>Metazoa</taxon>
        <taxon>Ecdysozoa</taxon>
        <taxon>Arthropoda</taxon>
        <taxon>Chelicerata</taxon>
        <taxon>Arachnida</taxon>
        <taxon>Acari</taxon>
        <taxon>Parasitiformes</taxon>
        <taxon>Ixodida</taxon>
        <taxon>Ixodoidea</taxon>
        <taxon>Ixodidae</taxon>
        <taxon>Hyalomminae</taxon>
        <taxon>Hyalomma</taxon>
    </lineage>
</organism>
<reference evidence="1" key="1">
    <citation type="submission" date="2020-05" db="EMBL/GenBank/DDBJ databases">
        <title>Large-scale comparative analyses of tick genomes elucidate their genetic diversity and vector capacities.</title>
        <authorList>
            <person name="Jia N."/>
            <person name="Wang J."/>
            <person name="Shi W."/>
            <person name="Du L."/>
            <person name="Sun Y."/>
            <person name="Zhan W."/>
            <person name="Jiang J."/>
            <person name="Wang Q."/>
            <person name="Zhang B."/>
            <person name="Ji P."/>
            <person name="Sakyi L.B."/>
            <person name="Cui X."/>
            <person name="Yuan T."/>
            <person name="Jiang B."/>
            <person name="Yang W."/>
            <person name="Lam T.T.-Y."/>
            <person name="Chang Q."/>
            <person name="Ding S."/>
            <person name="Wang X."/>
            <person name="Zhu J."/>
            <person name="Ruan X."/>
            <person name="Zhao L."/>
            <person name="Wei J."/>
            <person name="Que T."/>
            <person name="Du C."/>
            <person name="Cheng J."/>
            <person name="Dai P."/>
            <person name="Han X."/>
            <person name="Huang E."/>
            <person name="Gao Y."/>
            <person name="Liu J."/>
            <person name="Shao H."/>
            <person name="Ye R."/>
            <person name="Li L."/>
            <person name="Wei W."/>
            <person name="Wang X."/>
            <person name="Wang C."/>
            <person name="Yang T."/>
            <person name="Huo Q."/>
            <person name="Li W."/>
            <person name="Guo W."/>
            <person name="Chen H."/>
            <person name="Zhou L."/>
            <person name="Ni X."/>
            <person name="Tian J."/>
            <person name="Zhou Y."/>
            <person name="Sheng Y."/>
            <person name="Liu T."/>
            <person name="Pan Y."/>
            <person name="Xia L."/>
            <person name="Li J."/>
            <person name="Zhao F."/>
            <person name="Cao W."/>
        </authorList>
    </citation>
    <scope>NUCLEOTIDE SEQUENCE</scope>
    <source>
        <strain evidence="1">Hyas-2018</strain>
    </source>
</reference>
<sequence length="297" mass="34012">MAHLWYLSADFQLFVVALAVIQIFRTKKWLAFYVFAVLSVLGCGISAWRIYGTDLMPFVTALHSSYRVTIDTSVKYYNLPFYHAVCYFSGCMTFTLVEEYGNVKISKTTQALLWCLALSCGLGCLFLKLEWNLHGEEASETKRLLVAFIDRILWSVCIAWFWFTCSTSKGGFVNRFLSWNAFVPLARLSFGVYLIHVPFYLLMHRVSRERRFYSHFTLVSNCFIVLVWSYILSYVLAMACEFPISNLEKLVFARDIRKDGATVEEPQKQLQAVKNDAGNIPATSISDCPQNRCPCVA</sequence>
<evidence type="ECO:0000313" key="2">
    <source>
        <dbReference type="Proteomes" id="UP000821845"/>
    </source>
</evidence>
<comment type="caution">
    <text evidence="1">The sequence shown here is derived from an EMBL/GenBank/DDBJ whole genome shotgun (WGS) entry which is preliminary data.</text>
</comment>
<name>A0ACB7TJB3_HYAAI</name>
<proteinExistence type="predicted"/>
<dbReference type="EMBL" id="CM023481">
    <property type="protein sequence ID" value="KAH6945457.1"/>
    <property type="molecule type" value="Genomic_DNA"/>
</dbReference>
<dbReference type="Proteomes" id="UP000821845">
    <property type="component" value="Chromosome 1"/>
</dbReference>
<gene>
    <name evidence="1" type="ORF">HPB50_008533</name>
</gene>